<dbReference type="InterPro" id="IPR005821">
    <property type="entry name" value="Ion_trans_dom"/>
</dbReference>
<evidence type="ECO:0000259" key="7">
    <source>
        <dbReference type="Pfam" id="PF00520"/>
    </source>
</evidence>
<feature type="region of interest" description="Disordered" evidence="5">
    <location>
        <begin position="1"/>
        <end position="59"/>
    </location>
</feature>
<keyword evidence="4 6" id="KW-0472">Membrane</keyword>
<keyword evidence="2 6" id="KW-0812">Transmembrane</keyword>
<keyword evidence="9" id="KW-1185">Reference proteome</keyword>
<comment type="caution">
    <text evidence="8">The sequence shown here is derived from an EMBL/GenBank/DDBJ whole genome shotgun (WGS) entry which is preliminary data.</text>
</comment>
<dbReference type="OrthoDB" id="417874at2759"/>
<sequence>MAPSMGIRNSIGSPISSPMILELGEDSSAQAGGPTCPRGLFDSPASQDDKGASASTGLFSRNFTGEEDFTDFRELIGRLEEQYIQEMILLNDENRLLKAQMAQVMGGGTDDNSFNLEEGEEPPAGDASEAAPIPNQTFEMSAVLEPNFRPGPQVHGGPLSAAEGSQNSKRVPSVGLPPTVEEPVGHRVSRESEAESVVMGSAATNQMIAKIDADVEASKEKRNDCASRLESDIYEITIGMLIIVNSVIMAIEFEYQGYVVGHDLNYRRMEGHPDQVWAHAENVFYTINLVFTIAFVVDIALRLTFLRLRFFKLTFNWLDLVVVLSSVAEILFQDLIPVDTVFMRMLRLGKVARAMRVVRHSEGMSSLIMMIKCVTWALLKLF</sequence>
<evidence type="ECO:0000256" key="6">
    <source>
        <dbReference type="SAM" id="Phobius"/>
    </source>
</evidence>
<dbReference type="PANTHER" id="PTHR10037:SF62">
    <property type="entry name" value="SODIUM CHANNEL PROTEIN 60E"/>
    <property type="match status" value="1"/>
</dbReference>
<dbReference type="AlphaFoldDB" id="A0A812J3F2"/>
<dbReference type="InterPro" id="IPR027359">
    <property type="entry name" value="Volt_channel_dom_sf"/>
</dbReference>
<dbReference type="GO" id="GO:0005248">
    <property type="term" value="F:voltage-gated sodium channel activity"/>
    <property type="evidence" value="ECO:0007669"/>
    <property type="project" value="TreeGrafter"/>
</dbReference>
<evidence type="ECO:0000313" key="9">
    <source>
        <dbReference type="Proteomes" id="UP000649617"/>
    </source>
</evidence>
<organism evidence="8 9">
    <name type="scientific">Symbiodinium pilosum</name>
    <name type="common">Dinoflagellate</name>
    <dbReference type="NCBI Taxonomy" id="2952"/>
    <lineage>
        <taxon>Eukaryota</taxon>
        <taxon>Sar</taxon>
        <taxon>Alveolata</taxon>
        <taxon>Dinophyceae</taxon>
        <taxon>Suessiales</taxon>
        <taxon>Symbiodiniaceae</taxon>
        <taxon>Symbiodinium</taxon>
    </lineage>
</organism>
<dbReference type="SUPFAM" id="SSF81324">
    <property type="entry name" value="Voltage-gated potassium channels"/>
    <property type="match status" value="1"/>
</dbReference>
<gene>
    <name evidence="8" type="primary">scn4aa</name>
    <name evidence="8" type="ORF">SPIL2461_LOCUS1658</name>
</gene>
<evidence type="ECO:0000256" key="5">
    <source>
        <dbReference type="SAM" id="MobiDB-lite"/>
    </source>
</evidence>
<dbReference type="Gene3D" id="1.20.120.350">
    <property type="entry name" value="Voltage-gated potassium channels. Chain C"/>
    <property type="match status" value="1"/>
</dbReference>
<keyword evidence="3 6" id="KW-1133">Transmembrane helix</keyword>
<feature type="transmembrane region" description="Helical" evidence="6">
    <location>
        <begin position="363"/>
        <end position="379"/>
    </location>
</feature>
<evidence type="ECO:0000256" key="3">
    <source>
        <dbReference type="ARBA" id="ARBA00022989"/>
    </source>
</evidence>
<reference evidence="8" key="1">
    <citation type="submission" date="2021-02" db="EMBL/GenBank/DDBJ databases">
        <authorList>
            <person name="Dougan E. K."/>
            <person name="Rhodes N."/>
            <person name="Thang M."/>
            <person name="Chan C."/>
        </authorList>
    </citation>
    <scope>NUCLEOTIDE SEQUENCE</scope>
</reference>
<dbReference type="PANTHER" id="PTHR10037">
    <property type="entry name" value="VOLTAGE-GATED CATION CHANNEL CALCIUM AND SODIUM"/>
    <property type="match status" value="1"/>
</dbReference>
<dbReference type="Proteomes" id="UP000649617">
    <property type="component" value="Unassembled WGS sequence"/>
</dbReference>
<evidence type="ECO:0000256" key="4">
    <source>
        <dbReference type="ARBA" id="ARBA00023136"/>
    </source>
</evidence>
<dbReference type="GO" id="GO:0001518">
    <property type="term" value="C:voltage-gated sodium channel complex"/>
    <property type="evidence" value="ECO:0007669"/>
    <property type="project" value="TreeGrafter"/>
</dbReference>
<comment type="subcellular location">
    <subcellularLocation>
        <location evidence="1">Membrane</location>
        <topology evidence="1">Multi-pass membrane protein</topology>
    </subcellularLocation>
</comment>
<feature type="compositionally biased region" description="Basic and acidic residues" evidence="5">
    <location>
        <begin position="183"/>
        <end position="193"/>
    </location>
</feature>
<feature type="region of interest" description="Disordered" evidence="5">
    <location>
        <begin position="108"/>
        <end position="131"/>
    </location>
</feature>
<feature type="transmembrane region" description="Helical" evidence="6">
    <location>
        <begin position="283"/>
        <end position="305"/>
    </location>
</feature>
<feature type="domain" description="Ion transport" evidence="7">
    <location>
        <begin position="233"/>
        <end position="381"/>
    </location>
</feature>
<dbReference type="EMBL" id="CAJNIZ010001647">
    <property type="protein sequence ID" value="CAE7196593.1"/>
    <property type="molecule type" value="Genomic_DNA"/>
</dbReference>
<accession>A0A812J3F2</accession>
<feature type="region of interest" description="Disordered" evidence="5">
    <location>
        <begin position="146"/>
        <end position="196"/>
    </location>
</feature>
<feature type="transmembrane region" description="Helical" evidence="6">
    <location>
        <begin position="233"/>
        <end position="251"/>
    </location>
</feature>
<evidence type="ECO:0000256" key="2">
    <source>
        <dbReference type="ARBA" id="ARBA00022692"/>
    </source>
</evidence>
<proteinExistence type="predicted"/>
<evidence type="ECO:0000313" key="8">
    <source>
        <dbReference type="EMBL" id="CAE7196593.1"/>
    </source>
</evidence>
<dbReference type="InterPro" id="IPR043203">
    <property type="entry name" value="VGCC_Ca_Na"/>
</dbReference>
<evidence type="ECO:0000256" key="1">
    <source>
        <dbReference type="ARBA" id="ARBA00004141"/>
    </source>
</evidence>
<name>A0A812J3F2_SYMPI</name>
<protein>
    <submittedName>
        <fullName evidence="8">Scn4aa protein</fullName>
    </submittedName>
</protein>
<dbReference type="Pfam" id="PF00520">
    <property type="entry name" value="Ion_trans"/>
    <property type="match status" value="1"/>
</dbReference>